<dbReference type="Proteomes" id="UP000838672">
    <property type="component" value="Unassembled WGS sequence"/>
</dbReference>
<dbReference type="Gene3D" id="2.40.30.160">
    <property type="match status" value="1"/>
</dbReference>
<dbReference type="Gene3D" id="3.30.70.1630">
    <property type="match status" value="1"/>
</dbReference>
<accession>A0ABM8ZQQ3</accession>
<gene>
    <name evidence="2" type="primary">ygfZ</name>
    <name evidence="2" type="ORF">VST7929_00466</name>
</gene>
<dbReference type="InterPro" id="IPR048451">
    <property type="entry name" value="YgfZ_barrel"/>
</dbReference>
<dbReference type="InterPro" id="IPR017703">
    <property type="entry name" value="YgfZ/GCV_T_CS"/>
</dbReference>
<dbReference type="EMBL" id="CAKLDI010000001">
    <property type="protein sequence ID" value="CAH0532626.1"/>
    <property type="molecule type" value="Genomic_DNA"/>
</dbReference>
<organism evidence="2 3">
    <name type="scientific">Vibrio stylophorae</name>
    <dbReference type="NCBI Taxonomy" id="659351"/>
    <lineage>
        <taxon>Bacteria</taxon>
        <taxon>Pseudomonadati</taxon>
        <taxon>Pseudomonadota</taxon>
        <taxon>Gammaproteobacteria</taxon>
        <taxon>Vibrionales</taxon>
        <taxon>Vibrionaceae</taxon>
        <taxon>Vibrio</taxon>
    </lineage>
</organism>
<comment type="caution">
    <text evidence="2">The sequence shown here is derived from an EMBL/GenBank/DDBJ whole genome shotgun (WGS) entry which is preliminary data.</text>
</comment>
<sequence length="338" mass="36956">MTQTTPSFTITHGRLSSQDALPDCALVPLPHWALIDAFGADCKSYLQGQLTCDVTALEANQWTFAGHCDAKGKLWSIFRLFHRPQLGEQGLSLLLPKSVQAQQLAELKKYAVFSKTTLSDSSDHCFAILGSQAKATLAKVLDNMIDSALDMAEHPVLNLEQGTILMLDSTRFVICANDSQLAFWQQNLAQLPVHEPSLFDLMALQAAEPVVEQALSNQYLPQAFNLQALAGISFNKGCYIGQEMVARAKYRGANKRASYVVMGTLASPNTQLTAGDALLRPAAESWRDGATVLYSYHFTDGPCLAMAVMNQDLAPDTPLRQTAEGSDWQIQTLPYALD</sequence>
<dbReference type="Pfam" id="PF21130">
    <property type="entry name" value="YgfZ_barrel"/>
    <property type="match status" value="1"/>
</dbReference>
<evidence type="ECO:0000259" key="1">
    <source>
        <dbReference type="Pfam" id="PF21130"/>
    </source>
</evidence>
<protein>
    <submittedName>
        <fullName evidence="2">tRNA-modifying protein YgfZ</fullName>
    </submittedName>
</protein>
<dbReference type="PANTHER" id="PTHR22602:SF0">
    <property type="entry name" value="TRANSFERASE CAF17, MITOCHONDRIAL-RELATED"/>
    <property type="match status" value="1"/>
</dbReference>
<dbReference type="SUPFAM" id="SSF103025">
    <property type="entry name" value="Folate-binding domain"/>
    <property type="match status" value="1"/>
</dbReference>
<dbReference type="SUPFAM" id="SSF101790">
    <property type="entry name" value="Aminomethyltransferase beta-barrel domain"/>
    <property type="match status" value="1"/>
</dbReference>
<evidence type="ECO:0000313" key="3">
    <source>
        <dbReference type="Proteomes" id="UP000838672"/>
    </source>
</evidence>
<evidence type="ECO:0000313" key="2">
    <source>
        <dbReference type="EMBL" id="CAH0532626.1"/>
    </source>
</evidence>
<dbReference type="RefSeq" id="WP_237464576.1">
    <property type="nucleotide sequence ID" value="NZ_CAKLDI010000001.1"/>
</dbReference>
<name>A0ABM8ZQQ3_9VIBR</name>
<dbReference type="InterPro" id="IPR045179">
    <property type="entry name" value="YgfZ/GcvT"/>
</dbReference>
<dbReference type="NCBIfam" id="TIGR03317">
    <property type="entry name" value="ygfZ_signature"/>
    <property type="match status" value="1"/>
</dbReference>
<proteinExistence type="predicted"/>
<dbReference type="InterPro" id="IPR029043">
    <property type="entry name" value="GcvT/YgfZ_C"/>
</dbReference>
<reference evidence="2" key="1">
    <citation type="submission" date="2021-11" db="EMBL/GenBank/DDBJ databases">
        <authorList>
            <person name="Rodrigo-Torres L."/>
            <person name="Arahal R. D."/>
            <person name="Lucena T."/>
        </authorList>
    </citation>
    <scope>NUCLEOTIDE SEQUENCE</scope>
    <source>
        <strain evidence="2">CECT 7929</strain>
    </source>
</reference>
<dbReference type="PANTHER" id="PTHR22602">
    <property type="entry name" value="TRANSFERASE CAF17, MITOCHONDRIAL-RELATED"/>
    <property type="match status" value="1"/>
</dbReference>
<keyword evidence="3" id="KW-1185">Reference proteome</keyword>
<dbReference type="NCBIfam" id="NF007110">
    <property type="entry name" value="PRK09559.1"/>
    <property type="match status" value="1"/>
</dbReference>
<dbReference type="Gene3D" id="3.30.70.1400">
    <property type="entry name" value="Aminomethyltransferase beta-barrel domains"/>
    <property type="match status" value="1"/>
</dbReference>
<feature type="domain" description="tRNA-modifying protein YgfZ-like beta-barrel" evidence="1">
    <location>
        <begin position="254"/>
        <end position="321"/>
    </location>
</feature>